<evidence type="ECO:0000256" key="2">
    <source>
        <dbReference type="SAM" id="Phobius"/>
    </source>
</evidence>
<dbReference type="AlphaFoldDB" id="A0A812M9J7"/>
<feature type="non-terminal residue" evidence="3">
    <location>
        <position position="1"/>
    </location>
</feature>
<dbReference type="EMBL" id="CAJNJA010010158">
    <property type="protein sequence ID" value="CAE7254406.1"/>
    <property type="molecule type" value="Genomic_DNA"/>
</dbReference>
<keyword evidence="2" id="KW-0812">Transmembrane</keyword>
<accession>A0A812M9J7</accession>
<proteinExistence type="predicted"/>
<dbReference type="OrthoDB" id="10382624at2759"/>
<feature type="region of interest" description="Disordered" evidence="1">
    <location>
        <begin position="277"/>
        <end position="442"/>
    </location>
</feature>
<feature type="transmembrane region" description="Helical" evidence="2">
    <location>
        <begin position="230"/>
        <end position="254"/>
    </location>
</feature>
<evidence type="ECO:0000256" key="1">
    <source>
        <dbReference type="SAM" id="MobiDB-lite"/>
    </source>
</evidence>
<gene>
    <name evidence="3" type="primary">pac</name>
    <name evidence="3" type="ORF">SNEC2469_LOCUS5468</name>
</gene>
<feature type="transmembrane region" description="Helical" evidence="2">
    <location>
        <begin position="158"/>
        <end position="177"/>
    </location>
</feature>
<feature type="transmembrane region" description="Helical" evidence="2">
    <location>
        <begin position="121"/>
        <end position="146"/>
    </location>
</feature>
<reference evidence="3" key="1">
    <citation type="submission" date="2021-02" db="EMBL/GenBank/DDBJ databases">
        <authorList>
            <person name="Dougan E. K."/>
            <person name="Rhodes N."/>
            <person name="Thang M."/>
            <person name="Chan C."/>
        </authorList>
    </citation>
    <scope>NUCLEOTIDE SEQUENCE</scope>
</reference>
<keyword evidence="2" id="KW-1133">Transmembrane helix</keyword>
<keyword evidence="4" id="KW-1185">Reference proteome</keyword>
<evidence type="ECO:0000313" key="3">
    <source>
        <dbReference type="EMBL" id="CAE7254406.1"/>
    </source>
</evidence>
<name>A0A812M9J7_9DINO</name>
<dbReference type="Proteomes" id="UP000601435">
    <property type="component" value="Unassembled WGS sequence"/>
</dbReference>
<evidence type="ECO:0000313" key="4">
    <source>
        <dbReference type="Proteomes" id="UP000601435"/>
    </source>
</evidence>
<sequence length="442" mass="46996">LDQFRCASTGLDVACSDWLRLKETVEVMYEAELGGTVVDFLAFFLGLAISFSIHKMSNFYGYRRFALLALVVSFLADLTLEAILSSSVSAAASVLDRFKDCASQETNGDSSFTKMKGTADWIRVLAFANIIIASIGLCGDIAAAALDWSRDPAIKAGLLLVTHGAGGLEAVIGLFSWRLNTEPLIEELQAVEMAALGLEELERGRGKMCFTRHPDLPGPELVSMDWSNPIIYILLPGGLTLLSLSLALVLAFCVPRSAREVLEMELLTGRGQVRPAPVVEFEKPTPPGKPRQTEGVAPKGQAPPPLNPAKTVPDKPRRPEAVAPKGQAPPPLNLAKTVPDKPRQPEAVAPKGQAPPPLNLAKTVPDKPRQPEAVAPAEEAPPPLNQPEAVAPMGEAPPPLNQPEAVAPTGEAPPPLNQPEAVAPKVEAPPPLNPARTATDTM</sequence>
<keyword evidence="2" id="KW-0472">Membrane</keyword>
<organism evidence="3 4">
    <name type="scientific">Symbiodinium necroappetens</name>
    <dbReference type="NCBI Taxonomy" id="1628268"/>
    <lineage>
        <taxon>Eukaryota</taxon>
        <taxon>Sar</taxon>
        <taxon>Alveolata</taxon>
        <taxon>Dinophyceae</taxon>
        <taxon>Suessiales</taxon>
        <taxon>Symbiodiniaceae</taxon>
        <taxon>Symbiodinium</taxon>
    </lineage>
</organism>
<feature type="transmembrane region" description="Helical" evidence="2">
    <location>
        <begin position="65"/>
        <end position="84"/>
    </location>
</feature>
<feature type="transmembrane region" description="Helical" evidence="2">
    <location>
        <begin position="33"/>
        <end position="53"/>
    </location>
</feature>
<protein>
    <submittedName>
        <fullName evidence="3">Pac protein</fullName>
    </submittedName>
</protein>
<comment type="caution">
    <text evidence="3">The sequence shown here is derived from an EMBL/GenBank/DDBJ whole genome shotgun (WGS) entry which is preliminary data.</text>
</comment>